<dbReference type="InterPro" id="IPR032675">
    <property type="entry name" value="LRR_dom_sf"/>
</dbReference>
<evidence type="ECO:0000313" key="3">
    <source>
        <dbReference type="Proteomes" id="UP000078576"/>
    </source>
</evidence>
<proteinExistence type="predicted"/>
<dbReference type="EMBL" id="KN714838">
    <property type="protein sequence ID" value="KUI62859.1"/>
    <property type="molecule type" value="Genomic_DNA"/>
</dbReference>
<dbReference type="Proteomes" id="UP000078576">
    <property type="component" value="Unassembled WGS sequence"/>
</dbReference>
<dbReference type="STRING" id="694573.A0A194VG57"/>
<evidence type="ECO:0008006" key="4">
    <source>
        <dbReference type="Google" id="ProtNLM"/>
    </source>
</evidence>
<feature type="region of interest" description="Disordered" evidence="1">
    <location>
        <begin position="626"/>
        <end position="663"/>
    </location>
</feature>
<sequence length="663" mass="73086">MKFMRFFKKRKQRNKSENPDPEAFGKRYRQFGGSMPAHPQYYAQNDYVHQGNIYSPTRASAARLAELPPPVLERIFALVCPHTQDSTYETQEQSSIEDACMLCDVRDLAHCVQVNRQWKKSAVKVLYHSIRIEAVHYCDREGLLAEKRKRKTFLDRNGEPEDTSQKRLKLICRTLREDPARLGPLVEYFKLPYMLRESCQADIARTIAVLPNLRYVDLPEGLFQDDSNYITLRMEVEARCLNLRKMTYMHGSERSLERVASGHVFRNLEVLELKNIHMDGTVILHALGALGGLRGLKITDSSVLTDEMIAHDNEMLPAFPALQELILEDVPGITAQGLKSYLSRCDAAQALKVLNLSETGVKPWTLQEVLAAAPQLKRLNISYEASTSLPLAAGTPQVPPLASTSLEYFHYEVSTAPSSSPYSNILPSYYNYLSGSLLMGGLPKLRALYVRDPNFADNLLNLPPPAPKFAADSFKRPGSSGSQASTGNISYNSLGSPGFPPGYSNGGSYNPFQDPSSKLKPMATGSYNPRFSSNNPFAALAGPNGPSGLPQTLEVFTKGDDELNWGMVKVDPTTRDPEVSAAARPSSSYGLDNSVNGWNSRAGARKSVFLGNGIGGFLAVPDVPDGAAAARRGSAPAVSDSDGWPRPKSATNEKRATKMDLWR</sequence>
<feature type="compositionally biased region" description="Low complexity" evidence="1">
    <location>
        <begin position="626"/>
        <end position="637"/>
    </location>
</feature>
<dbReference type="Gene3D" id="3.80.10.10">
    <property type="entry name" value="Ribonuclease Inhibitor"/>
    <property type="match status" value="1"/>
</dbReference>
<evidence type="ECO:0000256" key="1">
    <source>
        <dbReference type="SAM" id="MobiDB-lite"/>
    </source>
</evidence>
<feature type="compositionally biased region" description="Basic and acidic residues" evidence="1">
    <location>
        <begin position="651"/>
        <end position="663"/>
    </location>
</feature>
<organism evidence="2 3">
    <name type="scientific">Cytospora mali</name>
    <name type="common">Apple Valsa canker fungus</name>
    <name type="synonym">Valsa mali</name>
    <dbReference type="NCBI Taxonomy" id="578113"/>
    <lineage>
        <taxon>Eukaryota</taxon>
        <taxon>Fungi</taxon>
        <taxon>Dikarya</taxon>
        <taxon>Ascomycota</taxon>
        <taxon>Pezizomycotina</taxon>
        <taxon>Sordariomycetes</taxon>
        <taxon>Sordariomycetidae</taxon>
        <taxon>Diaporthales</taxon>
        <taxon>Cytosporaceae</taxon>
        <taxon>Cytospora</taxon>
    </lineage>
</organism>
<feature type="compositionally biased region" description="Polar residues" evidence="1">
    <location>
        <begin position="479"/>
        <end position="491"/>
    </location>
</feature>
<reference evidence="3" key="1">
    <citation type="submission" date="2014-12" db="EMBL/GenBank/DDBJ databases">
        <title>Genome Sequence of Valsa Canker Pathogens Uncovers a Specific Adaption of Colonization on Woody Bark.</title>
        <authorList>
            <person name="Yin Z."/>
            <person name="Liu H."/>
            <person name="Gao X."/>
            <person name="Li Z."/>
            <person name="Song N."/>
            <person name="Ke X."/>
            <person name="Dai Q."/>
            <person name="Wu Y."/>
            <person name="Sun Y."/>
            <person name="Xu J.-R."/>
            <person name="Kang Z.K."/>
            <person name="Wang L."/>
            <person name="Huang L."/>
        </authorList>
    </citation>
    <scope>NUCLEOTIDE SEQUENCE [LARGE SCALE GENOMIC DNA]</scope>
    <source>
        <strain evidence="3">SXYL134</strain>
    </source>
</reference>
<gene>
    <name evidence="2" type="ORF">VP1G_09985</name>
</gene>
<evidence type="ECO:0000313" key="2">
    <source>
        <dbReference type="EMBL" id="KUI62859.1"/>
    </source>
</evidence>
<feature type="region of interest" description="Disordered" evidence="1">
    <location>
        <begin position="1"/>
        <end position="24"/>
    </location>
</feature>
<accession>A0A194VG57</accession>
<feature type="compositionally biased region" description="Basic residues" evidence="1">
    <location>
        <begin position="1"/>
        <end position="13"/>
    </location>
</feature>
<feature type="region of interest" description="Disordered" evidence="1">
    <location>
        <begin position="470"/>
        <end position="491"/>
    </location>
</feature>
<protein>
    <recommendedName>
        <fullName evidence="4">F-box domain-containing protein</fullName>
    </recommendedName>
</protein>
<keyword evidence="3" id="KW-1185">Reference proteome</keyword>
<dbReference type="SUPFAM" id="SSF52047">
    <property type="entry name" value="RNI-like"/>
    <property type="match status" value="1"/>
</dbReference>
<name>A0A194VG57_CYTMA</name>
<dbReference type="OrthoDB" id="5405297at2759"/>
<dbReference type="AlphaFoldDB" id="A0A194VG57"/>